<dbReference type="InterPro" id="IPR034078">
    <property type="entry name" value="NFX1_fam"/>
</dbReference>
<dbReference type="GO" id="GO:0000977">
    <property type="term" value="F:RNA polymerase II transcription regulatory region sequence-specific DNA binding"/>
    <property type="evidence" value="ECO:0007669"/>
    <property type="project" value="TreeGrafter"/>
</dbReference>
<sequence>MPVWGLEERDLICERKCQRMRDCGRHACKRRCCDGDCPPCGEICGKRLRCKNHKCPAPCHRGACAPCPLMVTISCACGETHFEVPCGTEMDQKPPKCRKFCGVPPLCRHRSICKPHRCHYGACPPCRLPCEEEYPCGHKCNLRCHGPRPPPNPDFTLKTKKKKLNHQSECTPGSPCPPCPELVWRSCVGQHLGADRMMVCSNRTLFSCDNLCGNPLPCGNHYCTKTCHALKSQSSKPLTQYYSEPCEECHLPCEKERKPTCPHPCPLPCHTGECPPCKVLVKRSCHCGSMVHVFECIYYNSLSEKDQMAARSCGGFCHRKLPNCTHLCPDNCHPGQCLSSDKCSKKVTVRCQCQTLKKEWPCHDVQAAYRNSGRDPKDVSKTQFGLGLLACNADCKSKLKVVDHELHLRKSRDLEKKETDTEKHVPKRRKRRERVQEANQISRLQKFVATMRWLLLLFTLLVTLVAVTYFGYKGLLWLSDWMNEVEEQRQKRRYPRL</sequence>
<evidence type="ECO:0000256" key="1">
    <source>
        <dbReference type="ARBA" id="ARBA00007269"/>
    </source>
</evidence>
<name>A0A067L8Q2_JATCU</name>
<evidence type="ECO:0000259" key="8">
    <source>
        <dbReference type="SMART" id="SM00438"/>
    </source>
</evidence>
<feature type="domain" description="NF-X1-type" evidence="8">
    <location>
        <begin position="218"/>
        <end position="251"/>
    </location>
</feature>
<feature type="domain" description="NF-X1-type" evidence="8">
    <location>
        <begin position="50"/>
        <end position="69"/>
    </location>
</feature>
<dbReference type="OrthoDB" id="536399at2759"/>
<keyword evidence="3" id="KW-0677">Repeat</keyword>
<dbReference type="SMART" id="SM00438">
    <property type="entry name" value="ZnF_NFX"/>
    <property type="match status" value="7"/>
</dbReference>
<dbReference type="CDD" id="cd06008">
    <property type="entry name" value="NF-X1-zinc-finger"/>
    <property type="match status" value="2"/>
</dbReference>
<evidence type="ECO:0000256" key="6">
    <source>
        <dbReference type="SAM" id="MobiDB-lite"/>
    </source>
</evidence>
<keyword evidence="10" id="KW-1185">Reference proteome</keyword>
<gene>
    <name evidence="9" type="ORF">JCGZ_01262</name>
</gene>
<feature type="transmembrane region" description="Helical" evidence="7">
    <location>
        <begin position="453"/>
        <end position="472"/>
    </location>
</feature>
<evidence type="ECO:0000313" key="10">
    <source>
        <dbReference type="Proteomes" id="UP000027138"/>
    </source>
</evidence>
<dbReference type="InterPro" id="IPR000967">
    <property type="entry name" value="Znf_NFX1"/>
</dbReference>
<feature type="domain" description="NF-X1-type" evidence="8">
    <location>
        <begin position="107"/>
        <end position="128"/>
    </location>
</feature>
<feature type="domain" description="NF-X1-type" evidence="8">
    <location>
        <begin position="324"/>
        <end position="345"/>
    </location>
</feature>
<feature type="domain" description="NF-X1-type" evidence="8">
    <location>
        <begin position="136"/>
        <end position="181"/>
    </location>
</feature>
<keyword evidence="7" id="KW-0472">Membrane</keyword>
<dbReference type="Proteomes" id="UP000027138">
    <property type="component" value="Unassembled WGS sequence"/>
</dbReference>
<evidence type="ECO:0000313" key="9">
    <source>
        <dbReference type="EMBL" id="KDP44762.1"/>
    </source>
</evidence>
<dbReference type="AlphaFoldDB" id="A0A067L8Q2"/>
<dbReference type="PANTHER" id="PTHR12360">
    <property type="entry name" value="NUCLEAR TRANSCRIPTION FACTOR, X-BOX BINDING 1 NFX1"/>
    <property type="match status" value="1"/>
</dbReference>
<keyword evidence="7" id="KW-0812">Transmembrane</keyword>
<evidence type="ECO:0000256" key="4">
    <source>
        <dbReference type="ARBA" id="ARBA00022771"/>
    </source>
</evidence>
<evidence type="ECO:0000256" key="7">
    <source>
        <dbReference type="SAM" id="Phobius"/>
    </source>
</evidence>
<dbReference type="GO" id="GO:0005634">
    <property type="term" value="C:nucleus"/>
    <property type="evidence" value="ECO:0007669"/>
    <property type="project" value="InterPro"/>
</dbReference>
<dbReference type="GO" id="GO:0008270">
    <property type="term" value="F:zinc ion binding"/>
    <property type="evidence" value="ECO:0007669"/>
    <property type="project" value="UniProtKB-KW"/>
</dbReference>
<organism evidence="9 10">
    <name type="scientific">Jatropha curcas</name>
    <name type="common">Barbados nut</name>
    <dbReference type="NCBI Taxonomy" id="180498"/>
    <lineage>
        <taxon>Eukaryota</taxon>
        <taxon>Viridiplantae</taxon>
        <taxon>Streptophyta</taxon>
        <taxon>Embryophyta</taxon>
        <taxon>Tracheophyta</taxon>
        <taxon>Spermatophyta</taxon>
        <taxon>Magnoliopsida</taxon>
        <taxon>eudicotyledons</taxon>
        <taxon>Gunneridae</taxon>
        <taxon>Pentapetalae</taxon>
        <taxon>rosids</taxon>
        <taxon>fabids</taxon>
        <taxon>Malpighiales</taxon>
        <taxon>Euphorbiaceae</taxon>
        <taxon>Crotonoideae</taxon>
        <taxon>Jatropheae</taxon>
        <taxon>Jatropha</taxon>
    </lineage>
</organism>
<evidence type="ECO:0000256" key="2">
    <source>
        <dbReference type="ARBA" id="ARBA00022723"/>
    </source>
</evidence>
<keyword evidence="5" id="KW-0862">Zinc</keyword>
<feature type="domain" description="NF-X1-type" evidence="8">
    <location>
        <begin position="23"/>
        <end position="42"/>
    </location>
</feature>
<evidence type="ECO:0000256" key="3">
    <source>
        <dbReference type="ARBA" id="ARBA00022737"/>
    </source>
</evidence>
<evidence type="ECO:0000256" key="5">
    <source>
        <dbReference type="ARBA" id="ARBA00022833"/>
    </source>
</evidence>
<dbReference type="GO" id="GO:0000981">
    <property type="term" value="F:DNA-binding transcription factor activity, RNA polymerase II-specific"/>
    <property type="evidence" value="ECO:0007669"/>
    <property type="project" value="TreeGrafter"/>
</dbReference>
<accession>A0A067L8Q2</accession>
<dbReference type="STRING" id="180498.A0A067L8Q2"/>
<proteinExistence type="inferred from homology"/>
<reference evidence="9 10" key="1">
    <citation type="journal article" date="2014" name="PLoS ONE">
        <title>Global Analysis of Gene Expression Profiles in Physic Nut (Jatropha curcas L.) Seedlings Exposed to Salt Stress.</title>
        <authorList>
            <person name="Zhang L."/>
            <person name="Zhang C."/>
            <person name="Wu P."/>
            <person name="Chen Y."/>
            <person name="Li M."/>
            <person name="Jiang H."/>
            <person name="Wu G."/>
        </authorList>
    </citation>
    <scope>NUCLEOTIDE SEQUENCE [LARGE SCALE GENOMIC DNA]</scope>
    <source>
        <strain evidence="10">cv. GZQX0401</strain>
        <tissue evidence="9">Young leaves</tissue>
    </source>
</reference>
<dbReference type="PANTHER" id="PTHR12360:SF1">
    <property type="entry name" value="NF-X1-TYPE ZINC FINGER PROTEIN NFXL1"/>
    <property type="match status" value="1"/>
</dbReference>
<feature type="domain" description="NF-X1-type" evidence="8">
    <location>
        <begin position="261"/>
        <end position="279"/>
    </location>
</feature>
<dbReference type="EMBL" id="KK914240">
    <property type="protein sequence ID" value="KDP44762.1"/>
    <property type="molecule type" value="Genomic_DNA"/>
</dbReference>
<keyword evidence="4" id="KW-0863">Zinc-finger</keyword>
<feature type="region of interest" description="Disordered" evidence="6">
    <location>
        <begin position="414"/>
        <end position="434"/>
    </location>
</feature>
<feature type="compositionally biased region" description="Basic and acidic residues" evidence="6">
    <location>
        <begin position="414"/>
        <end position="424"/>
    </location>
</feature>
<comment type="similarity">
    <text evidence="1">Belongs to the NFX1 family.</text>
</comment>
<keyword evidence="7" id="KW-1133">Transmembrane helix</keyword>
<keyword evidence="2" id="KW-0479">Metal-binding</keyword>
<protein>
    <recommendedName>
        <fullName evidence="8">NF-X1-type domain-containing protein</fullName>
    </recommendedName>
</protein>